<evidence type="ECO:0000256" key="6">
    <source>
        <dbReference type="ARBA" id="ARBA00022989"/>
    </source>
</evidence>
<dbReference type="InterPro" id="IPR008250">
    <property type="entry name" value="ATPase_P-typ_transduc_dom_A_sf"/>
</dbReference>
<dbReference type="EMBL" id="JBJVNE010000011">
    <property type="protein sequence ID" value="MFM9648853.1"/>
    <property type="molecule type" value="Genomic_DNA"/>
</dbReference>
<feature type="transmembrane region" description="Helical" evidence="10">
    <location>
        <begin position="833"/>
        <end position="854"/>
    </location>
</feature>
<reference evidence="12 13" key="1">
    <citation type="submission" date="2024-12" db="EMBL/GenBank/DDBJ databases">
        <title>Forecasting of Potato common scab and diversities of Pathogenic streptomyces spp. in china.</title>
        <authorList>
            <person name="Handique U."/>
            <person name="Wu J."/>
        </authorList>
    </citation>
    <scope>NUCLEOTIDE SEQUENCE [LARGE SCALE GENOMIC DNA]</scope>
    <source>
        <strain evidence="12 13">ZRIMU1585</strain>
    </source>
</reference>
<dbReference type="SUPFAM" id="SSF81665">
    <property type="entry name" value="Calcium ATPase, transmembrane domain M"/>
    <property type="match status" value="1"/>
</dbReference>
<comment type="caution">
    <text evidence="12">The sequence shown here is derived from an EMBL/GenBank/DDBJ whole genome shotgun (WGS) entry which is preliminary data.</text>
</comment>
<comment type="catalytic activity">
    <reaction evidence="8">
        <text>ATP + H2O = ADP + phosphate + H(+)</text>
        <dbReference type="Rhea" id="RHEA:13065"/>
        <dbReference type="ChEBI" id="CHEBI:15377"/>
        <dbReference type="ChEBI" id="CHEBI:15378"/>
        <dbReference type="ChEBI" id="CHEBI:30616"/>
        <dbReference type="ChEBI" id="CHEBI:43474"/>
        <dbReference type="ChEBI" id="CHEBI:456216"/>
    </reaction>
</comment>
<sequence length="896" mass="93152">MNRNRTGEAVSPHRSDTAPASGAGDTGLSHEEAARRLTRYGPNEVAAERAVPPYARVVAQLRDPLIMVLLAAIALTLAIGDHADSVVIALVIVANTTVGVVQEIRADQAVAALSALSAPSARVRRDGAETEVPSSAVVPGDVLLLGEGDIVPADARLTHASSLLIDESMLTGESVPVDKDVPPRGQDSPGQPEPDAAGPQQDTAALRAGTIVVRGRGVALATATGKASALGRIAELLDTRPQTTPLQHRLAALGRVLALVTLALCLLVFALGLVRGTAPGTMAVTAISLAVAAVPESLPAVVTLALALGARRMAVRHALVRRLPAVETLGSVSVLATDKTGTLTEGRMVVERVWTPQGEADLTGSGYEPLGEVRVGGQPAGGRELAAVRELLTAAALCNDAELRPPSQEPSLDAESGWAALGDPMEAALLTAAVKAGCEDRRTLQRRYPRTDEEPFDSLRKRMTTLHRAPDRAVLVCLKGAPEAVLDHAVLDEPEALVEVARRSAAQLAAQGFRVLAVASGLRAGTPGRARDAETGLRLLGLAALSDPPKEAAARTLADCRAAGITAVLITGDHPATAEAIADRVGLLDSGTAHGRVVTGRELAAGEVPDPTEVRIFARTDPKQKLDIVEAWRAHGHVTAMTGDGVNDGPALRHADIGVAMGRRGTEVARQAADLVLTDDELSTVVAAVEEGRRVYDNIRRFLLYALAGGTAEILVMLLGPLLGLSLPLRAGQILWINLLTHGLTGVAMGAEPVSPGAMRRPPRPPGQHVLGDGLWQRMLFLAAVVTAGSLMAGLAARTMDLPWQSVLFLSLLAAQLGVVLGLRDRLLTRENLYLPAAVAVSAGLAAAALYVPFLRAVLHTVALDWTGIALAVAAGGLGCVAARVGGRGRRRWSST</sequence>
<gene>
    <name evidence="12" type="ORF">ACKI1S_22160</name>
</gene>
<feature type="transmembrane region" description="Helical" evidence="10">
    <location>
        <begin position="702"/>
        <end position="723"/>
    </location>
</feature>
<dbReference type="InterPro" id="IPR023214">
    <property type="entry name" value="HAD_sf"/>
</dbReference>
<dbReference type="InterPro" id="IPR018303">
    <property type="entry name" value="ATPase_P-typ_P_site"/>
</dbReference>
<dbReference type="Gene3D" id="3.40.50.1000">
    <property type="entry name" value="HAD superfamily/HAD-like"/>
    <property type="match status" value="1"/>
</dbReference>
<evidence type="ECO:0000256" key="4">
    <source>
        <dbReference type="ARBA" id="ARBA00022840"/>
    </source>
</evidence>
<dbReference type="Gene3D" id="2.70.150.10">
    <property type="entry name" value="Calcium-transporting ATPase, cytoplasmic transduction domain A"/>
    <property type="match status" value="1"/>
</dbReference>
<dbReference type="SFLD" id="SFLDG00002">
    <property type="entry name" value="C1.7:_P-type_atpase_like"/>
    <property type="match status" value="1"/>
</dbReference>
<evidence type="ECO:0000256" key="1">
    <source>
        <dbReference type="ARBA" id="ARBA00004651"/>
    </source>
</evidence>
<dbReference type="SMART" id="SM00831">
    <property type="entry name" value="Cation_ATPase_N"/>
    <property type="match status" value="1"/>
</dbReference>
<dbReference type="InterPro" id="IPR059000">
    <property type="entry name" value="ATPase_P-type_domA"/>
</dbReference>
<dbReference type="InterPro" id="IPR036412">
    <property type="entry name" value="HAD-like_sf"/>
</dbReference>
<feature type="transmembrane region" description="Helical" evidence="10">
    <location>
        <begin position="775"/>
        <end position="796"/>
    </location>
</feature>
<protein>
    <submittedName>
        <fullName evidence="12">Cation-translocating P-type ATPase</fullName>
    </submittedName>
</protein>
<dbReference type="NCBIfam" id="TIGR01494">
    <property type="entry name" value="ATPase_P-type"/>
    <property type="match status" value="2"/>
</dbReference>
<dbReference type="Pfam" id="PF00689">
    <property type="entry name" value="Cation_ATPase_C"/>
    <property type="match status" value="1"/>
</dbReference>
<dbReference type="Proteomes" id="UP001631993">
    <property type="component" value="Unassembled WGS sequence"/>
</dbReference>
<proteinExistence type="predicted"/>
<keyword evidence="6 10" id="KW-1133">Transmembrane helix</keyword>
<accession>A0ABW9INY6</accession>
<feature type="transmembrane region" description="Helical" evidence="10">
    <location>
        <begin position="256"/>
        <end position="274"/>
    </location>
</feature>
<feature type="transmembrane region" description="Helical" evidence="10">
    <location>
        <begin position="735"/>
        <end position="754"/>
    </location>
</feature>
<dbReference type="SUPFAM" id="SSF81653">
    <property type="entry name" value="Calcium ATPase, transduction domain A"/>
    <property type="match status" value="1"/>
</dbReference>
<dbReference type="InterPro" id="IPR023299">
    <property type="entry name" value="ATPase_P-typ_cyto_dom_N"/>
</dbReference>
<dbReference type="PRINTS" id="PR00119">
    <property type="entry name" value="CATATPASE"/>
</dbReference>
<dbReference type="PROSITE" id="PS00154">
    <property type="entry name" value="ATPASE_E1_E2"/>
    <property type="match status" value="1"/>
</dbReference>
<dbReference type="InterPro" id="IPR044492">
    <property type="entry name" value="P_typ_ATPase_HD_dom"/>
</dbReference>
<keyword evidence="3" id="KW-0547">Nucleotide-binding</keyword>
<dbReference type="Pfam" id="PF00122">
    <property type="entry name" value="E1-E2_ATPase"/>
    <property type="match status" value="1"/>
</dbReference>
<organism evidence="12 13">
    <name type="scientific">Streptomyces galilaeus</name>
    <dbReference type="NCBI Taxonomy" id="33899"/>
    <lineage>
        <taxon>Bacteria</taxon>
        <taxon>Bacillati</taxon>
        <taxon>Actinomycetota</taxon>
        <taxon>Actinomycetes</taxon>
        <taxon>Kitasatosporales</taxon>
        <taxon>Streptomycetaceae</taxon>
        <taxon>Streptomyces</taxon>
    </lineage>
</organism>
<feature type="region of interest" description="Disordered" evidence="9">
    <location>
        <begin position="1"/>
        <end position="30"/>
    </location>
</feature>
<dbReference type="InterPro" id="IPR006068">
    <property type="entry name" value="ATPase_P-typ_cation-transptr_C"/>
</dbReference>
<evidence type="ECO:0000256" key="7">
    <source>
        <dbReference type="ARBA" id="ARBA00023136"/>
    </source>
</evidence>
<feature type="transmembrane region" description="Helical" evidence="10">
    <location>
        <begin position="286"/>
        <end position="308"/>
    </location>
</feature>
<dbReference type="SFLD" id="SFLDS00003">
    <property type="entry name" value="Haloacid_Dehalogenase"/>
    <property type="match status" value="1"/>
</dbReference>
<feature type="transmembrane region" description="Helical" evidence="10">
    <location>
        <begin position="866"/>
        <end position="886"/>
    </location>
</feature>
<evidence type="ECO:0000313" key="13">
    <source>
        <dbReference type="Proteomes" id="UP001631993"/>
    </source>
</evidence>
<evidence type="ECO:0000256" key="2">
    <source>
        <dbReference type="ARBA" id="ARBA00022692"/>
    </source>
</evidence>
<keyword evidence="5" id="KW-1278">Translocase</keyword>
<keyword evidence="13" id="KW-1185">Reference proteome</keyword>
<feature type="domain" description="Cation-transporting P-type ATPase N-terminal" evidence="11">
    <location>
        <begin position="11"/>
        <end position="81"/>
    </location>
</feature>
<dbReference type="Gene3D" id="3.40.1110.10">
    <property type="entry name" value="Calcium-transporting ATPase, cytoplasmic domain N"/>
    <property type="match status" value="1"/>
</dbReference>
<name>A0ABW9INY6_STRGJ</name>
<keyword evidence="7 10" id="KW-0472">Membrane</keyword>
<evidence type="ECO:0000256" key="5">
    <source>
        <dbReference type="ARBA" id="ARBA00022967"/>
    </source>
</evidence>
<evidence type="ECO:0000256" key="3">
    <source>
        <dbReference type="ARBA" id="ARBA00022741"/>
    </source>
</evidence>
<feature type="region of interest" description="Disordered" evidence="9">
    <location>
        <begin position="174"/>
        <end position="201"/>
    </location>
</feature>
<dbReference type="Gene3D" id="1.20.1110.10">
    <property type="entry name" value="Calcium-transporting ATPase, transmembrane domain"/>
    <property type="match status" value="1"/>
</dbReference>
<dbReference type="PANTHER" id="PTHR42861">
    <property type="entry name" value="CALCIUM-TRANSPORTING ATPASE"/>
    <property type="match status" value="1"/>
</dbReference>
<keyword evidence="4" id="KW-0067">ATP-binding</keyword>
<keyword evidence="2 10" id="KW-0812">Transmembrane</keyword>
<evidence type="ECO:0000256" key="9">
    <source>
        <dbReference type="SAM" id="MobiDB-lite"/>
    </source>
</evidence>
<evidence type="ECO:0000256" key="8">
    <source>
        <dbReference type="ARBA" id="ARBA00049360"/>
    </source>
</evidence>
<dbReference type="InterPro" id="IPR004014">
    <property type="entry name" value="ATPase_P-typ_cation-transptr_N"/>
</dbReference>
<comment type="subcellular location">
    <subcellularLocation>
        <location evidence="1">Cell membrane</location>
        <topology evidence="1">Multi-pass membrane protein</topology>
    </subcellularLocation>
</comment>
<evidence type="ECO:0000256" key="10">
    <source>
        <dbReference type="SAM" id="Phobius"/>
    </source>
</evidence>
<evidence type="ECO:0000259" key="11">
    <source>
        <dbReference type="SMART" id="SM00831"/>
    </source>
</evidence>
<dbReference type="PRINTS" id="PR00120">
    <property type="entry name" value="HATPASE"/>
</dbReference>
<dbReference type="SFLD" id="SFLDF00027">
    <property type="entry name" value="p-type_atpase"/>
    <property type="match status" value="1"/>
</dbReference>
<dbReference type="RefSeq" id="WP_409085389.1">
    <property type="nucleotide sequence ID" value="NZ_JBJVMW010000025.1"/>
</dbReference>
<dbReference type="InterPro" id="IPR023298">
    <property type="entry name" value="ATPase_P-typ_TM_dom_sf"/>
</dbReference>
<dbReference type="Pfam" id="PF13246">
    <property type="entry name" value="Cation_ATPase"/>
    <property type="match status" value="1"/>
</dbReference>
<dbReference type="Pfam" id="PF00690">
    <property type="entry name" value="Cation_ATPase_N"/>
    <property type="match status" value="1"/>
</dbReference>
<evidence type="ECO:0000313" key="12">
    <source>
        <dbReference type="EMBL" id="MFM9648853.1"/>
    </source>
</evidence>
<dbReference type="SUPFAM" id="SSF56784">
    <property type="entry name" value="HAD-like"/>
    <property type="match status" value="1"/>
</dbReference>
<dbReference type="SUPFAM" id="SSF81660">
    <property type="entry name" value="Metal cation-transporting ATPase, ATP-binding domain N"/>
    <property type="match status" value="1"/>
</dbReference>
<feature type="transmembrane region" description="Helical" evidence="10">
    <location>
        <begin position="802"/>
        <end position="821"/>
    </location>
</feature>
<dbReference type="InterPro" id="IPR001757">
    <property type="entry name" value="P_typ_ATPase"/>
</dbReference>